<dbReference type="GO" id="GO:0003824">
    <property type="term" value="F:catalytic activity"/>
    <property type="evidence" value="ECO:0007669"/>
    <property type="project" value="InterPro"/>
</dbReference>
<evidence type="ECO:0000313" key="1">
    <source>
        <dbReference type="EMBL" id="SVD76331.1"/>
    </source>
</evidence>
<organism evidence="1">
    <name type="scientific">marine metagenome</name>
    <dbReference type="NCBI Taxonomy" id="408172"/>
    <lineage>
        <taxon>unclassified sequences</taxon>
        <taxon>metagenomes</taxon>
        <taxon>ecological metagenomes</taxon>
    </lineage>
</organism>
<feature type="non-terminal residue" evidence="1">
    <location>
        <position position="195"/>
    </location>
</feature>
<name>A0A382Y0R4_9ZZZZ</name>
<protein>
    <recommendedName>
        <fullName evidence="2">Phosphoenolpyruvate carboxylase</fullName>
    </recommendedName>
</protein>
<accession>A0A382Y0R4</accession>
<dbReference type="AlphaFoldDB" id="A0A382Y0R4"/>
<evidence type="ECO:0008006" key="2">
    <source>
        <dbReference type="Google" id="ProtNLM"/>
    </source>
</evidence>
<dbReference type="SUPFAM" id="SSF51621">
    <property type="entry name" value="Phosphoenolpyruvate/pyruvate domain"/>
    <property type="match status" value="1"/>
</dbReference>
<reference evidence="1" key="1">
    <citation type="submission" date="2018-05" db="EMBL/GenBank/DDBJ databases">
        <authorList>
            <person name="Lanie J.A."/>
            <person name="Ng W.-L."/>
            <person name="Kazmierczak K.M."/>
            <person name="Andrzejewski T.M."/>
            <person name="Davidsen T.M."/>
            <person name="Wayne K.J."/>
            <person name="Tettelin H."/>
            <person name="Glass J.I."/>
            <person name="Rusch D."/>
            <person name="Podicherti R."/>
            <person name="Tsui H.-C.T."/>
            <person name="Winkler M.E."/>
        </authorList>
    </citation>
    <scope>NUCLEOTIDE SEQUENCE</scope>
</reference>
<dbReference type="InterPro" id="IPR015813">
    <property type="entry name" value="Pyrv/PenolPyrv_kinase-like_dom"/>
</dbReference>
<sequence length="195" mass="22165">MHQLGFLANSVGGLGTAIANDIEQFGAMYRGSDRCRRFVSLAAFARSMSSLDVLAAYVEVFNPNYWLRRAEFATDPKRYRRYRRLVEHLDGRRYERLQRILRRFREDIMDFDGGLESVDSPAPPMSDELAILHALRIGMIQELFVLAVRIPRFSTQTDVTVGALIQDLLQLNVLPSMEVLEEAFPADGRPLEDGA</sequence>
<gene>
    <name evidence="1" type="ORF">METZ01_LOCUS429185</name>
</gene>
<proteinExistence type="predicted"/>
<dbReference type="EMBL" id="UINC01171655">
    <property type="protein sequence ID" value="SVD76331.1"/>
    <property type="molecule type" value="Genomic_DNA"/>
</dbReference>